<dbReference type="Proteomes" id="UP000789390">
    <property type="component" value="Unassembled WGS sequence"/>
</dbReference>
<dbReference type="AlphaFoldDB" id="A0A8J2RVZ1"/>
<reference evidence="1" key="1">
    <citation type="submission" date="2021-11" db="EMBL/GenBank/DDBJ databases">
        <authorList>
            <person name="Schell T."/>
        </authorList>
    </citation>
    <scope>NUCLEOTIDE SEQUENCE</scope>
    <source>
        <strain evidence="1">M5</strain>
    </source>
</reference>
<dbReference type="OrthoDB" id="6352421at2759"/>
<accession>A0A8J2RVZ1</accession>
<comment type="caution">
    <text evidence="1">The sequence shown here is derived from an EMBL/GenBank/DDBJ whole genome shotgun (WGS) entry which is preliminary data.</text>
</comment>
<sequence>MDIANRNILTDERNTVIGNAEVLRVALSPTGECFGDMMLSEPTTNSTRRHYAPPRSCPLPAVPTGIAGHRVALPRNYRPRSQIQNNLM</sequence>
<evidence type="ECO:0000313" key="1">
    <source>
        <dbReference type="EMBL" id="CAH0107431.1"/>
    </source>
</evidence>
<organism evidence="1 2">
    <name type="scientific">Daphnia galeata</name>
    <dbReference type="NCBI Taxonomy" id="27404"/>
    <lineage>
        <taxon>Eukaryota</taxon>
        <taxon>Metazoa</taxon>
        <taxon>Ecdysozoa</taxon>
        <taxon>Arthropoda</taxon>
        <taxon>Crustacea</taxon>
        <taxon>Branchiopoda</taxon>
        <taxon>Diplostraca</taxon>
        <taxon>Cladocera</taxon>
        <taxon>Anomopoda</taxon>
        <taxon>Daphniidae</taxon>
        <taxon>Daphnia</taxon>
    </lineage>
</organism>
<dbReference type="EMBL" id="CAKKLH010000272">
    <property type="protein sequence ID" value="CAH0107431.1"/>
    <property type="molecule type" value="Genomic_DNA"/>
</dbReference>
<keyword evidence="2" id="KW-1185">Reference proteome</keyword>
<protein>
    <submittedName>
        <fullName evidence="1">Uncharacterized protein</fullName>
    </submittedName>
</protein>
<evidence type="ECO:0000313" key="2">
    <source>
        <dbReference type="Proteomes" id="UP000789390"/>
    </source>
</evidence>
<name>A0A8J2RVZ1_9CRUS</name>
<proteinExistence type="predicted"/>
<gene>
    <name evidence="1" type="ORF">DGAL_LOCUS10728</name>
</gene>